<comment type="caution">
    <text evidence="2">The sequence shown here is derived from an EMBL/GenBank/DDBJ whole genome shotgun (WGS) entry which is preliminary data.</text>
</comment>
<sequence>MYFFTILLVQTVFYSKILDATPRDMNNDLENFKYSDVKLLEEKNRATFESKESECFHIILTNRHQDVIDDISLVMPDFKVILEEHMKLIKPIFEDSMQESIKEQLKEIEECPTYVHLKNVKLIYRSIYLNFIPRFVKKYIQCCSQLNILNEKEISDLDENLIGLNFSDPYFISLLNEIKGGKENETTLTSKEEKIKSIQESIKDEEFKKFLLEVVLCRVFVGGFHLLKCKNESISSSVSKINEECLNIEIKNNEFFKILRKYYLKNRWELPKFYNYSISELCEDLKNKLVYTLSHFVFEKYSNENFANAFRRHNLTCIIDCKNLHAQLVIQNNINCIFPSDLEWTQQQSEYLKSFCFQLQCRTLYLSFNLSIENWIVVFIDQLFSKLKKYKFFRLIRTIFFGSKTEQEEKLREILKETPELELFQNEIKNFLVKLKNIIKSSTHALFNIYKIEDSVFKDIFSEFAKKYRLEDSILHDNDPSDYIAELKQTVVLCFSYFFESTLNKYFGIDEKVIMKRTLIFEE</sequence>
<dbReference type="VEuPathDB" id="MicrosporidiaDB:CWI39_0534p0010"/>
<dbReference type="VEuPathDB" id="MicrosporidiaDB:CWI36_0422p0020"/>
<name>A0A4Q9LEZ9_9MICR</name>
<proteinExistence type="predicted"/>
<gene>
    <name evidence="2" type="ORF">CWI36_0422p0020</name>
</gene>
<evidence type="ECO:0000313" key="2">
    <source>
        <dbReference type="EMBL" id="TBU06567.1"/>
    </source>
</evidence>
<keyword evidence="1" id="KW-0732">Signal</keyword>
<dbReference type="AlphaFoldDB" id="A0A4Q9LEZ9"/>
<keyword evidence="3" id="KW-1185">Reference proteome</keyword>
<dbReference type="Proteomes" id="UP000291404">
    <property type="component" value="Unassembled WGS sequence"/>
</dbReference>
<reference evidence="2 3" key="1">
    <citation type="submission" date="2017-12" db="EMBL/GenBank/DDBJ databases">
        <authorList>
            <person name="Pombert J.-F."/>
            <person name="Haag K.L."/>
            <person name="Ebert D."/>
        </authorList>
    </citation>
    <scope>NUCLEOTIDE SEQUENCE [LARGE SCALE GENOMIC DNA]</scope>
    <source>
        <strain evidence="2">BE-OM-2</strain>
    </source>
</reference>
<protein>
    <submittedName>
        <fullName evidence="2">Uncharacterized protein</fullName>
    </submittedName>
</protein>
<dbReference type="VEuPathDB" id="MicrosporidiaDB:CWI39_0120p0050"/>
<dbReference type="EMBL" id="PITI01000422">
    <property type="protein sequence ID" value="TBU06567.1"/>
    <property type="molecule type" value="Genomic_DNA"/>
</dbReference>
<accession>A0A4Q9LEZ9</accession>
<feature type="signal peptide" evidence="1">
    <location>
        <begin position="1"/>
        <end position="20"/>
    </location>
</feature>
<evidence type="ECO:0000313" key="3">
    <source>
        <dbReference type="Proteomes" id="UP000291404"/>
    </source>
</evidence>
<organism evidence="2 3">
    <name type="scientific">Hamiltosporidium magnivora</name>
    <dbReference type="NCBI Taxonomy" id="148818"/>
    <lineage>
        <taxon>Eukaryota</taxon>
        <taxon>Fungi</taxon>
        <taxon>Fungi incertae sedis</taxon>
        <taxon>Microsporidia</taxon>
        <taxon>Dubosqiidae</taxon>
        <taxon>Hamiltosporidium</taxon>
    </lineage>
</organism>
<evidence type="ECO:0000256" key="1">
    <source>
        <dbReference type="SAM" id="SignalP"/>
    </source>
</evidence>
<feature type="chain" id="PRO_5020404892" evidence="1">
    <location>
        <begin position="21"/>
        <end position="523"/>
    </location>
</feature>